<feature type="region of interest" description="Disordered" evidence="1">
    <location>
        <begin position="285"/>
        <end position="321"/>
    </location>
</feature>
<feature type="non-terminal residue" evidence="2">
    <location>
        <position position="348"/>
    </location>
</feature>
<protein>
    <submittedName>
        <fullName evidence="2">Uncharacterized protein</fullName>
    </submittedName>
</protein>
<evidence type="ECO:0000313" key="2">
    <source>
        <dbReference type="EMBL" id="PPQ88150.1"/>
    </source>
</evidence>
<dbReference type="InParanoid" id="A0A409XBP2"/>
<feature type="region of interest" description="Disordered" evidence="1">
    <location>
        <begin position="1"/>
        <end position="20"/>
    </location>
</feature>
<evidence type="ECO:0000313" key="3">
    <source>
        <dbReference type="Proteomes" id="UP000284706"/>
    </source>
</evidence>
<organism evidence="2 3">
    <name type="scientific">Gymnopilus dilepis</name>
    <dbReference type="NCBI Taxonomy" id="231916"/>
    <lineage>
        <taxon>Eukaryota</taxon>
        <taxon>Fungi</taxon>
        <taxon>Dikarya</taxon>
        <taxon>Basidiomycota</taxon>
        <taxon>Agaricomycotina</taxon>
        <taxon>Agaricomycetes</taxon>
        <taxon>Agaricomycetidae</taxon>
        <taxon>Agaricales</taxon>
        <taxon>Agaricineae</taxon>
        <taxon>Hymenogastraceae</taxon>
        <taxon>Gymnopilus</taxon>
    </lineage>
</organism>
<dbReference type="EMBL" id="NHYE01003701">
    <property type="protein sequence ID" value="PPQ88150.1"/>
    <property type="molecule type" value="Genomic_DNA"/>
</dbReference>
<comment type="caution">
    <text evidence="2">The sequence shown here is derived from an EMBL/GenBank/DDBJ whole genome shotgun (WGS) entry which is preliminary data.</text>
</comment>
<reference evidence="2 3" key="1">
    <citation type="journal article" date="2018" name="Evol. Lett.">
        <title>Horizontal gene cluster transfer increased hallucinogenic mushroom diversity.</title>
        <authorList>
            <person name="Reynolds H.T."/>
            <person name="Vijayakumar V."/>
            <person name="Gluck-Thaler E."/>
            <person name="Korotkin H.B."/>
            <person name="Matheny P.B."/>
            <person name="Slot J.C."/>
        </authorList>
    </citation>
    <scope>NUCLEOTIDE SEQUENCE [LARGE SCALE GENOMIC DNA]</scope>
    <source>
        <strain evidence="2 3">SRW20</strain>
    </source>
</reference>
<evidence type="ECO:0000256" key="1">
    <source>
        <dbReference type="SAM" id="MobiDB-lite"/>
    </source>
</evidence>
<accession>A0A409XBP2</accession>
<sequence>MKRYQKAVPERNKQTNAHDGFTASLNPVDVAKWEKMCETWEADVFPKSVANPYHIASSNLTQTQVLKELENEERSRSPVEGGPLHEVGPSAFLGTGIALEDTQRRLAWTAKHEDKDAATLTERRAVLRKEIEGWRRLQAIYMPGLMQYLHDEERLKPGSTLDGDNAEGIRLWLPSSLAKDTRRLVCSRGLAEAEERLRTAQCRDALDGICDTLRLKSRMVLFKNKNIRGQREGTRSRTIINRVHDRARKFASRYRAARAAKLSLAGPGEWEKTLQILHDTDVRSYQDPERVKSKKRRRGTWEDSEAQDAVNRVDKDDGEGIDLLPETRTKRDGTGRTRMALSWIWTVR</sequence>
<name>A0A409XBP2_9AGAR</name>
<dbReference type="OrthoDB" id="3062870at2759"/>
<dbReference type="STRING" id="231916.A0A409XBP2"/>
<keyword evidence="3" id="KW-1185">Reference proteome</keyword>
<dbReference type="AlphaFoldDB" id="A0A409XBP2"/>
<dbReference type="Proteomes" id="UP000284706">
    <property type="component" value="Unassembled WGS sequence"/>
</dbReference>
<proteinExistence type="predicted"/>
<gene>
    <name evidence="2" type="ORF">CVT26_012882</name>
</gene>